<gene>
    <name evidence="3" type="ORF">GCM10012285_40830</name>
</gene>
<sequence length="156" mass="16113">MGDVALRIDDATVVWLRDGQPAAEQRPRTHGRSAERQSADAGRGRHPGDEDGLELPDGYGAARPVSVDARMSRALTRGGEALEEALRPLGGVLGQIHRSIAAGTHRPDEVTVEFGVTLGSDLSLGVFSGSGEASFKVSATWNLGSGTDGPGGTATP</sequence>
<keyword evidence="4" id="KW-1185">Reference proteome</keyword>
<dbReference type="NCBIfam" id="NF041216">
    <property type="entry name" value="CU044_2847_fam"/>
    <property type="match status" value="1"/>
</dbReference>
<evidence type="ECO:0000259" key="2">
    <source>
        <dbReference type="Pfam" id="PF19493"/>
    </source>
</evidence>
<feature type="compositionally biased region" description="Basic and acidic residues" evidence="1">
    <location>
        <begin position="32"/>
        <end position="49"/>
    </location>
</feature>
<evidence type="ECO:0000256" key="1">
    <source>
        <dbReference type="SAM" id="MobiDB-lite"/>
    </source>
</evidence>
<dbReference type="RefSeq" id="WP_189100129.1">
    <property type="nucleotide sequence ID" value="NZ_BMND01000018.1"/>
</dbReference>
<feature type="domain" description="Trypsin-co-occurring" evidence="2">
    <location>
        <begin position="65"/>
        <end position="142"/>
    </location>
</feature>
<comment type="caution">
    <text evidence="3">The sequence shown here is derived from an EMBL/GenBank/DDBJ whole genome shotgun (WGS) entry which is preliminary data.</text>
</comment>
<evidence type="ECO:0000313" key="4">
    <source>
        <dbReference type="Proteomes" id="UP000600080"/>
    </source>
</evidence>
<reference evidence="4" key="1">
    <citation type="journal article" date="2019" name="Int. J. Syst. Evol. Microbiol.">
        <title>The Global Catalogue of Microorganisms (GCM) 10K type strain sequencing project: providing services to taxonomists for standard genome sequencing and annotation.</title>
        <authorList>
            <consortium name="The Broad Institute Genomics Platform"/>
            <consortium name="The Broad Institute Genome Sequencing Center for Infectious Disease"/>
            <person name="Wu L."/>
            <person name="Ma J."/>
        </authorList>
    </citation>
    <scope>NUCLEOTIDE SEQUENCE [LARGE SCALE GENOMIC DNA]</scope>
    <source>
        <strain evidence="4">CGMCC 4.7323</strain>
    </source>
</reference>
<name>A0ABQ2JLW4_9ACTN</name>
<dbReference type="Pfam" id="PF19493">
    <property type="entry name" value="Trypco1"/>
    <property type="match status" value="1"/>
</dbReference>
<organism evidence="3 4">
    <name type="scientific">Streptomyces kronopolitis</name>
    <dbReference type="NCBI Taxonomy" id="1612435"/>
    <lineage>
        <taxon>Bacteria</taxon>
        <taxon>Bacillati</taxon>
        <taxon>Actinomycetota</taxon>
        <taxon>Actinomycetes</taxon>
        <taxon>Kitasatosporales</taxon>
        <taxon>Streptomycetaceae</taxon>
        <taxon>Streptomyces</taxon>
    </lineage>
</organism>
<proteinExistence type="predicted"/>
<dbReference type="Proteomes" id="UP000600080">
    <property type="component" value="Unassembled WGS sequence"/>
</dbReference>
<accession>A0ABQ2JLW4</accession>
<evidence type="ECO:0000313" key="3">
    <source>
        <dbReference type="EMBL" id="GGN51102.1"/>
    </source>
</evidence>
<dbReference type="InterPro" id="IPR045794">
    <property type="entry name" value="Trypco1"/>
</dbReference>
<protein>
    <recommendedName>
        <fullName evidence="2">Trypsin-co-occurring domain-containing protein</fullName>
    </recommendedName>
</protein>
<dbReference type="GeneID" id="301549812"/>
<dbReference type="EMBL" id="BMND01000018">
    <property type="protein sequence ID" value="GGN51102.1"/>
    <property type="molecule type" value="Genomic_DNA"/>
</dbReference>
<feature type="region of interest" description="Disordered" evidence="1">
    <location>
        <begin position="16"/>
        <end position="61"/>
    </location>
</feature>